<reference evidence="1 2" key="1">
    <citation type="submission" date="2018-06" db="EMBL/GenBank/DDBJ databases">
        <title>Genomic Encyclopedia of Archaeal and Bacterial Type Strains, Phase II (KMG-II): from individual species to whole genera.</title>
        <authorList>
            <person name="Goeker M."/>
        </authorList>
    </citation>
    <scope>NUCLEOTIDE SEQUENCE [LARGE SCALE GENOMIC DNA]</scope>
    <source>
        <strain evidence="1 2">DSM 17205</strain>
    </source>
</reference>
<dbReference type="Proteomes" id="UP000248584">
    <property type="component" value="Unassembled WGS sequence"/>
</dbReference>
<evidence type="ECO:0000313" key="1">
    <source>
        <dbReference type="EMBL" id="PZX43982.1"/>
    </source>
</evidence>
<organism evidence="1 2">
    <name type="scientific">Nonlabens dokdonensis</name>
    <dbReference type="NCBI Taxonomy" id="328515"/>
    <lineage>
        <taxon>Bacteria</taxon>
        <taxon>Pseudomonadati</taxon>
        <taxon>Bacteroidota</taxon>
        <taxon>Flavobacteriia</taxon>
        <taxon>Flavobacteriales</taxon>
        <taxon>Flavobacteriaceae</taxon>
        <taxon>Nonlabens</taxon>
    </lineage>
</organism>
<gene>
    <name evidence="1" type="ORF">LX97_00987</name>
</gene>
<keyword evidence="2" id="KW-1185">Reference proteome</keyword>
<sequence>MINNHNYFLLTILLVLSIVSCSNDNNDSENVVELIPVESEVVFFQYTSDTGNNTSRLQYEIEFTNLNSIPVNGFYKITTNVDGSVSTSFSSTQAQCNQIGANSTCTYSLDGEESHNTGIPNSITITDVSYEIVESDN</sequence>
<evidence type="ECO:0008006" key="3">
    <source>
        <dbReference type="Google" id="ProtNLM"/>
    </source>
</evidence>
<comment type="caution">
    <text evidence="1">The sequence shown here is derived from an EMBL/GenBank/DDBJ whole genome shotgun (WGS) entry which is preliminary data.</text>
</comment>
<dbReference type="EMBL" id="QKZR01000001">
    <property type="protein sequence ID" value="PZX43982.1"/>
    <property type="molecule type" value="Genomic_DNA"/>
</dbReference>
<name>A0ABX5Q215_9FLAO</name>
<dbReference type="RefSeq" id="WP_015361817.1">
    <property type="nucleotide sequence ID" value="NZ_QKZR01000001.1"/>
</dbReference>
<proteinExistence type="predicted"/>
<protein>
    <recommendedName>
        <fullName evidence="3">Membrane or secreted protein</fullName>
    </recommendedName>
</protein>
<evidence type="ECO:0000313" key="2">
    <source>
        <dbReference type="Proteomes" id="UP000248584"/>
    </source>
</evidence>
<accession>A0ABX5Q215</accession>